<feature type="domain" description="Sdz-33 F-box" evidence="1">
    <location>
        <begin position="195"/>
        <end position="251"/>
    </location>
</feature>
<dbReference type="GeneID" id="9828974"/>
<dbReference type="PANTHER" id="PTHR21503:SF8">
    <property type="entry name" value="F-BOX ASSOCIATED DOMAIN-CONTAINING PROTEIN-RELATED"/>
    <property type="match status" value="1"/>
</dbReference>
<dbReference type="InterPro" id="IPR012885">
    <property type="entry name" value="F-box_Sdz-33"/>
</dbReference>
<dbReference type="EMBL" id="DS268426">
    <property type="protein sequence ID" value="EFO93162.1"/>
    <property type="molecule type" value="Genomic_DNA"/>
</dbReference>
<gene>
    <name evidence="2" type="ORF">CRE_10135</name>
</gene>
<dbReference type="InParanoid" id="E3M6F9"/>
<proteinExistence type="predicted"/>
<dbReference type="STRING" id="31234.E3M6F9"/>
<sequence>MTSFPFLKLPFVVQKKICTNWIPLDILILSNSSKRTANLFHSIIPRNRFKLHVYFWMESEVYIKEENDEHLFNIPYDQKNRIDWTDENHLMNFIFEDASIDTITWTMDRISHVLNAEICCLSVDLSDCFGKVPRILYWLNNRQRSIDTIFVNYSRPNDDELFLMFESLHINKCLNILICPSSHLIKPLNSKFEMDYLWMRGGSSNTWISLDNIMDFDCIHIDLASFSFTSYDMNRYLKAWINGCNARMEYLFLGLRSLDHNVLTDGIHAEENDSSTVRIYSHQRLEIPCVFEGGTNIRRKDGRLATFQQIIGDVDSLQRFPFKMVVWPEGF</sequence>
<reference evidence="2" key="1">
    <citation type="submission" date="2007-07" db="EMBL/GenBank/DDBJ databases">
        <title>PCAP assembly of the Caenorhabditis remanei genome.</title>
        <authorList>
            <consortium name="The Caenorhabditis remanei Sequencing Consortium"/>
            <person name="Wilson R.K."/>
        </authorList>
    </citation>
    <scope>NUCLEOTIDE SEQUENCE [LARGE SCALE GENOMIC DNA]</scope>
    <source>
        <strain evidence="2">PB4641</strain>
    </source>
</reference>
<dbReference type="KEGG" id="crq:GCK72_014474"/>
<dbReference type="OrthoDB" id="5842403at2759"/>
<evidence type="ECO:0000313" key="3">
    <source>
        <dbReference type="Proteomes" id="UP000008281"/>
    </source>
</evidence>
<dbReference type="CTD" id="9828974"/>
<name>E3M6F9_CAERE</name>
<dbReference type="Pfam" id="PF07735">
    <property type="entry name" value="FBA_2"/>
    <property type="match status" value="1"/>
</dbReference>
<dbReference type="Proteomes" id="UP000008281">
    <property type="component" value="Unassembled WGS sequence"/>
</dbReference>
<keyword evidence="3" id="KW-1185">Reference proteome</keyword>
<evidence type="ECO:0000313" key="2">
    <source>
        <dbReference type="EMBL" id="EFO93162.1"/>
    </source>
</evidence>
<protein>
    <recommendedName>
        <fullName evidence="1">Sdz-33 F-box domain-containing protein</fullName>
    </recommendedName>
</protein>
<dbReference type="PANTHER" id="PTHR21503">
    <property type="entry name" value="F-BOX-CONTAINING HYPOTHETICAL PROTEIN C.ELEGANS"/>
    <property type="match status" value="1"/>
</dbReference>
<dbReference type="HOGENOM" id="CLU_028840_2_1_1"/>
<dbReference type="eggNOG" id="KOG0131">
    <property type="taxonomic scope" value="Eukaryota"/>
</dbReference>
<dbReference type="AlphaFoldDB" id="E3M6F9"/>
<organism evidence="3">
    <name type="scientific">Caenorhabditis remanei</name>
    <name type="common">Caenorhabditis vulgaris</name>
    <dbReference type="NCBI Taxonomy" id="31234"/>
    <lineage>
        <taxon>Eukaryota</taxon>
        <taxon>Metazoa</taxon>
        <taxon>Ecdysozoa</taxon>
        <taxon>Nematoda</taxon>
        <taxon>Chromadorea</taxon>
        <taxon>Rhabditida</taxon>
        <taxon>Rhabditina</taxon>
        <taxon>Rhabditomorpha</taxon>
        <taxon>Rhabditoidea</taxon>
        <taxon>Rhabditidae</taxon>
        <taxon>Peloderinae</taxon>
        <taxon>Caenorhabditis</taxon>
    </lineage>
</organism>
<evidence type="ECO:0000259" key="1">
    <source>
        <dbReference type="Pfam" id="PF07735"/>
    </source>
</evidence>
<accession>E3M6F9</accession>
<dbReference type="RefSeq" id="XP_003108362.2">
    <property type="nucleotide sequence ID" value="XM_003108314.2"/>
</dbReference>